<feature type="compositionally biased region" description="Basic and acidic residues" evidence="1">
    <location>
        <begin position="327"/>
        <end position="360"/>
    </location>
</feature>
<feature type="region of interest" description="Disordered" evidence="1">
    <location>
        <begin position="302"/>
        <end position="604"/>
    </location>
</feature>
<feature type="compositionally biased region" description="Polar residues" evidence="1">
    <location>
        <begin position="186"/>
        <end position="195"/>
    </location>
</feature>
<feature type="region of interest" description="Disordered" evidence="1">
    <location>
        <begin position="1"/>
        <end position="26"/>
    </location>
</feature>
<accession>A0A0D2L6K6</accession>
<dbReference type="CDD" id="cd22756">
    <property type="entry name" value="OTU_OTUD3-like"/>
    <property type="match status" value="1"/>
</dbReference>
<sequence>MHSPSNESTPRRLKQLVTSSDSNPNEQLSTQLSLLGLYAAPTIGDGNCLFRALADQVHGSAVMHGEVRKQVCDWIEAHGERYEGFVEDEGEESDGRGKRRGKAGKTKDPPGKDAGTAGPSKRLQAYLRGMRENATYGGHMELSAFAHMTRRNIKVVQPGLVYVIEWRAGGGSAAAEASSSSAPPSQSDSQTAHPTNSPPATPERRRSTRTPSISSPRKGVRGEEDPSVQKIRTGHGYYVYEEVTSDEEDAADGDGNAPDSAVKEEEREEKEVAEIVGADAEEDAGPTIYVAYHDWEHFSSIRNLRGPHTGLPNIHETPAQTEAPPPPEERAKEALKEREREKKRERERKATDKKARDALKVKLKVPPNTVAASDVPPAAVHDPLLIPLPTSRTVSPFPHVSPTPDAVGTPQRHPMSAPSSSASSGELRVHARQPHLQAGTPGARAQYRSPKRTFDESSASGGEDADGREGREKRSRTRAGSVTATAAGAHDMDVDVDGEAASPDTPGLSAPGTSSSSETSSEASEGSPSTSPSPAPEVPGPPVSAPSPKALTRRQRKALGLPKPRSALGPAGASAGKIVIPGGRWTGRPLPPAATADAEADEEWRRNGTGRLDVRGFRELKI</sequence>
<dbReference type="PROSITE" id="PS50802">
    <property type="entry name" value="OTU"/>
    <property type="match status" value="1"/>
</dbReference>
<dbReference type="SUPFAM" id="SSF54001">
    <property type="entry name" value="Cysteine proteinases"/>
    <property type="match status" value="1"/>
</dbReference>
<dbReference type="Proteomes" id="UP000054270">
    <property type="component" value="Unassembled WGS sequence"/>
</dbReference>
<dbReference type="GO" id="GO:0004843">
    <property type="term" value="F:cysteine-type deubiquitinase activity"/>
    <property type="evidence" value="ECO:0007669"/>
    <property type="project" value="TreeGrafter"/>
</dbReference>
<dbReference type="InterPro" id="IPR003323">
    <property type="entry name" value="OTU_dom"/>
</dbReference>
<dbReference type="Pfam" id="PF02338">
    <property type="entry name" value="OTU"/>
    <property type="match status" value="1"/>
</dbReference>
<feature type="compositionally biased region" description="Low complexity" evidence="1">
    <location>
        <begin position="174"/>
        <end position="185"/>
    </location>
</feature>
<feature type="region of interest" description="Disordered" evidence="1">
    <location>
        <begin position="174"/>
        <end position="284"/>
    </location>
</feature>
<dbReference type="InterPro" id="IPR038765">
    <property type="entry name" value="Papain-like_cys_pep_sf"/>
</dbReference>
<feature type="compositionally biased region" description="Low complexity" evidence="1">
    <location>
        <begin position="505"/>
        <end position="530"/>
    </location>
</feature>
<feature type="compositionally biased region" description="Pro residues" evidence="1">
    <location>
        <begin position="531"/>
        <end position="545"/>
    </location>
</feature>
<gene>
    <name evidence="3" type="ORF">HYPSUDRAFT_54725</name>
</gene>
<proteinExistence type="predicted"/>
<feature type="compositionally biased region" description="Acidic residues" evidence="1">
    <location>
        <begin position="243"/>
        <end position="252"/>
    </location>
</feature>
<evidence type="ECO:0000313" key="4">
    <source>
        <dbReference type="Proteomes" id="UP000054270"/>
    </source>
</evidence>
<dbReference type="EMBL" id="KN817548">
    <property type="protein sequence ID" value="KJA22602.1"/>
    <property type="molecule type" value="Genomic_DNA"/>
</dbReference>
<feature type="region of interest" description="Disordered" evidence="1">
    <location>
        <begin position="85"/>
        <end position="120"/>
    </location>
</feature>
<dbReference type="AlphaFoldDB" id="A0A0D2L6K6"/>
<evidence type="ECO:0000313" key="3">
    <source>
        <dbReference type="EMBL" id="KJA22602.1"/>
    </source>
</evidence>
<dbReference type="GO" id="GO:0016579">
    <property type="term" value="P:protein deubiquitination"/>
    <property type="evidence" value="ECO:0007669"/>
    <property type="project" value="TreeGrafter"/>
</dbReference>
<reference evidence="4" key="1">
    <citation type="submission" date="2014-04" db="EMBL/GenBank/DDBJ databases">
        <title>Evolutionary Origins and Diversification of the Mycorrhizal Mutualists.</title>
        <authorList>
            <consortium name="DOE Joint Genome Institute"/>
            <consortium name="Mycorrhizal Genomics Consortium"/>
            <person name="Kohler A."/>
            <person name="Kuo A."/>
            <person name="Nagy L.G."/>
            <person name="Floudas D."/>
            <person name="Copeland A."/>
            <person name="Barry K.W."/>
            <person name="Cichocki N."/>
            <person name="Veneault-Fourrey C."/>
            <person name="LaButti K."/>
            <person name="Lindquist E.A."/>
            <person name="Lipzen A."/>
            <person name="Lundell T."/>
            <person name="Morin E."/>
            <person name="Murat C."/>
            <person name="Riley R."/>
            <person name="Ohm R."/>
            <person name="Sun H."/>
            <person name="Tunlid A."/>
            <person name="Henrissat B."/>
            <person name="Grigoriev I.V."/>
            <person name="Hibbett D.S."/>
            <person name="Martin F."/>
        </authorList>
    </citation>
    <scope>NUCLEOTIDE SEQUENCE [LARGE SCALE GENOMIC DNA]</scope>
    <source>
        <strain evidence="4">FD-334 SS-4</strain>
    </source>
</reference>
<dbReference type="Gene3D" id="3.90.70.80">
    <property type="match status" value="1"/>
</dbReference>
<keyword evidence="4" id="KW-1185">Reference proteome</keyword>
<dbReference type="InterPro" id="IPR050704">
    <property type="entry name" value="Peptidase_C85-like"/>
</dbReference>
<organism evidence="3 4">
    <name type="scientific">Hypholoma sublateritium (strain FD-334 SS-4)</name>
    <dbReference type="NCBI Taxonomy" id="945553"/>
    <lineage>
        <taxon>Eukaryota</taxon>
        <taxon>Fungi</taxon>
        <taxon>Dikarya</taxon>
        <taxon>Basidiomycota</taxon>
        <taxon>Agaricomycotina</taxon>
        <taxon>Agaricomycetes</taxon>
        <taxon>Agaricomycetidae</taxon>
        <taxon>Agaricales</taxon>
        <taxon>Agaricineae</taxon>
        <taxon>Strophariaceae</taxon>
        <taxon>Hypholoma</taxon>
    </lineage>
</organism>
<evidence type="ECO:0000256" key="1">
    <source>
        <dbReference type="SAM" id="MobiDB-lite"/>
    </source>
</evidence>
<feature type="compositionally biased region" description="Polar residues" evidence="1">
    <location>
        <begin position="16"/>
        <end position="26"/>
    </location>
</feature>
<name>A0A0D2L6K6_HYPSF</name>
<feature type="domain" description="OTU" evidence="2">
    <location>
        <begin position="37"/>
        <end position="177"/>
    </location>
</feature>
<dbReference type="OMA" id="NLRGPHT"/>
<protein>
    <recommendedName>
        <fullName evidence="2">OTU domain-containing protein</fullName>
    </recommendedName>
</protein>
<dbReference type="PANTHER" id="PTHR12419">
    <property type="entry name" value="OTU DOMAIN CONTAINING PROTEIN"/>
    <property type="match status" value="1"/>
</dbReference>
<dbReference type="OrthoDB" id="415023at2759"/>
<feature type="compositionally biased region" description="Basic and acidic residues" evidence="1">
    <location>
        <begin position="261"/>
        <end position="273"/>
    </location>
</feature>
<evidence type="ECO:0000259" key="2">
    <source>
        <dbReference type="PROSITE" id="PS50802"/>
    </source>
</evidence>
<dbReference type="PANTHER" id="PTHR12419:SF7">
    <property type="entry name" value="OTU DOMAIN-CONTAINING PROTEIN 3"/>
    <property type="match status" value="1"/>
</dbReference>
<dbReference type="STRING" id="945553.A0A0D2L6K6"/>